<dbReference type="HOGENOM" id="CLU_038053_0_1_11"/>
<feature type="domain" description="PLD phosphodiesterase" evidence="1">
    <location>
        <begin position="140"/>
        <end position="167"/>
    </location>
</feature>
<dbReference type="InterPro" id="IPR025202">
    <property type="entry name" value="PLD-like_dom"/>
</dbReference>
<dbReference type="SMART" id="SM00155">
    <property type="entry name" value="PLDc"/>
    <property type="match status" value="2"/>
</dbReference>
<dbReference type="PANTHER" id="PTHR21248:SF22">
    <property type="entry name" value="PHOSPHOLIPASE D"/>
    <property type="match status" value="1"/>
</dbReference>
<dbReference type="GO" id="GO:0030572">
    <property type="term" value="F:phosphatidyltransferase activity"/>
    <property type="evidence" value="ECO:0007669"/>
    <property type="project" value="UniProtKB-ARBA"/>
</dbReference>
<dbReference type="Gene3D" id="3.30.870.10">
    <property type="entry name" value="Endonuclease Chain A"/>
    <property type="match status" value="2"/>
</dbReference>
<dbReference type="Proteomes" id="UP000029482">
    <property type="component" value="Chromosome"/>
</dbReference>
<accession>A0A089XFW7</accession>
<name>A0A089XFW7_STRGA</name>
<sequence length="404" mass="45694">MTSTQEIPESADRAVGGRDADERAVRIRRRLERLIGIAATEGNALAVLRNGDEIFPAMLDAIRSAEHTVDMMTFVYWKGDIARQFAHTLAERARAGVRVRLLLDGFGSRLIDKDLLDDMDRSGVQVAWFRKPLYLSPLKQNHRCHRKVLVVDEETAFTGGVGIAEEWCGDARNPHEWRDTHVQVRGPAVDGVAAAFAQNWAECHDELFDEHDRFTAHRPQGDAVVQVVRGSASLGWQDMQTLIRVMIESAEERFRLATAYFSPDAYFVGLLCAAARRGVEVEILLPGPHTDKRVCQLAGQHFYEELLACGVKIHQYQPTMMHAKIITVDRIASLVGSTNFNRRSLDHDEEIMLAVLDEQFTATLDAHFDEDVAASRLIRAGRWKRRSMLQRARETAVQPIRRYL</sequence>
<evidence type="ECO:0000313" key="2">
    <source>
        <dbReference type="EMBL" id="AIS02194.1"/>
    </source>
</evidence>
<dbReference type="GO" id="GO:0032049">
    <property type="term" value="P:cardiolipin biosynthetic process"/>
    <property type="evidence" value="ECO:0007669"/>
    <property type="project" value="UniProtKB-ARBA"/>
</dbReference>
<dbReference type="KEGG" id="sgu:SGLAU_31300"/>
<proteinExistence type="predicted"/>
<dbReference type="CDD" id="cd09110">
    <property type="entry name" value="PLDc_CLS_1"/>
    <property type="match status" value="1"/>
</dbReference>
<dbReference type="CDD" id="cd09159">
    <property type="entry name" value="PLDc_ybhO_like_2"/>
    <property type="match status" value="1"/>
</dbReference>
<keyword evidence="3" id="KW-1185">Reference proteome</keyword>
<dbReference type="STRING" id="1907.SGLAU_31300"/>
<dbReference type="OrthoDB" id="9762009at2"/>
<gene>
    <name evidence="2" type="ORF">SGLAU_31300</name>
</gene>
<dbReference type="eggNOG" id="COG1502">
    <property type="taxonomic scope" value="Bacteria"/>
</dbReference>
<dbReference type="RefSeq" id="WP_043505870.1">
    <property type="nucleotide sequence ID" value="NZ_CP009438.1"/>
</dbReference>
<dbReference type="SUPFAM" id="SSF56024">
    <property type="entry name" value="Phospholipase D/nuclease"/>
    <property type="match status" value="2"/>
</dbReference>
<dbReference type="Pfam" id="PF13091">
    <property type="entry name" value="PLDc_2"/>
    <property type="match status" value="2"/>
</dbReference>
<dbReference type="AlphaFoldDB" id="A0A089XFW7"/>
<organism evidence="2 3">
    <name type="scientific">Streptomyces glaucescens</name>
    <dbReference type="NCBI Taxonomy" id="1907"/>
    <lineage>
        <taxon>Bacteria</taxon>
        <taxon>Bacillati</taxon>
        <taxon>Actinomycetota</taxon>
        <taxon>Actinomycetes</taxon>
        <taxon>Kitasatosporales</taxon>
        <taxon>Streptomycetaceae</taxon>
        <taxon>Streptomyces</taxon>
    </lineage>
</organism>
<dbReference type="PROSITE" id="PS50035">
    <property type="entry name" value="PLD"/>
    <property type="match status" value="2"/>
</dbReference>
<dbReference type="InterPro" id="IPR001736">
    <property type="entry name" value="PLipase_D/transphosphatidylase"/>
</dbReference>
<reference evidence="3" key="1">
    <citation type="journal article" date="2015" name="J. Biotechnol.">
        <title>Complete genome sequence of the actinobacterium Streptomyces glaucescens GLA.O (DSM 40922) consisting of a linear chromosome and one linear plasmid.</title>
        <authorList>
            <person name="Ortseifen V."/>
            <person name="Winkler A."/>
            <person name="Albersmeier A."/>
            <person name="Wendler S."/>
            <person name="Puhler A."/>
            <person name="Kalinowski J."/>
            <person name="Ruckert C."/>
        </authorList>
    </citation>
    <scope>NUCLEOTIDE SEQUENCE [LARGE SCALE GENOMIC DNA]</scope>
    <source>
        <strain evidence="3">DSM 40922 / GLA O</strain>
    </source>
</reference>
<dbReference type="PANTHER" id="PTHR21248">
    <property type="entry name" value="CARDIOLIPIN SYNTHASE"/>
    <property type="match status" value="1"/>
</dbReference>
<protein>
    <submittedName>
        <fullName evidence="2">Putative phospholipase</fullName>
    </submittedName>
</protein>
<dbReference type="EMBL" id="CP009438">
    <property type="protein sequence ID" value="AIS02194.1"/>
    <property type="molecule type" value="Genomic_DNA"/>
</dbReference>
<evidence type="ECO:0000259" key="1">
    <source>
        <dbReference type="PROSITE" id="PS50035"/>
    </source>
</evidence>
<feature type="domain" description="PLD phosphodiesterase" evidence="1">
    <location>
        <begin position="317"/>
        <end position="344"/>
    </location>
</feature>
<evidence type="ECO:0000313" key="3">
    <source>
        <dbReference type="Proteomes" id="UP000029482"/>
    </source>
</evidence>